<keyword evidence="2" id="KW-1185">Reference proteome</keyword>
<accession>A0AAW0FRI6</accession>
<dbReference type="EMBL" id="JASBNA010000029">
    <property type="protein sequence ID" value="KAK7683668.1"/>
    <property type="molecule type" value="Genomic_DNA"/>
</dbReference>
<reference evidence="1 2" key="1">
    <citation type="submission" date="2022-09" db="EMBL/GenBank/DDBJ databases">
        <authorList>
            <person name="Palmer J.M."/>
        </authorList>
    </citation>
    <scope>NUCLEOTIDE SEQUENCE [LARGE SCALE GENOMIC DNA]</scope>
    <source>
        <strain evidence="1 2">DSM 7382</strain>
    </source>
</reference>
<dbReference type="Proteomes" id="UP001385951">
    <property type="component" value="Unassembled WGS sequence"/>
</dbReference>
<sequence length="136" mass="16009">MATYTLLDGDTDTDPRENKYRSLILDMAMLEVDCAGFSTQRPAWNLSHIISEPNRRLRRVPAFTLAYNIEYRTLSSQALLSLTTHCIFVNNLDSSGRYMSRYTFQYKTADKFVPVEWRQCLIRSVMTWAYIWSFNR</sequence>
<proteinExistence type="predicted"/>
<name>A0AAW0FRI6_9APHY</name>
<gene>
    <name evidence="1" type="ORF">QCA50_013044</name>
</gene>
<evidence type="ECO:0000313" key="1">
    <source>
        <dbReference type="EMBL" id="KAK7683668.1"/>
    </source>
</evidence>
<dbReference type="AlphaFoldDB" id="A0AAW0FRI6"/>
<evidence type="ECO:0000313" key="2">
    <source>
        <dbReference type="Proteomes" id="UP001385951"/>
    </source>
</evidence>
<comment type="caution">
    <text evidence="1">The sequence shown here is derived from an EMBL/GenBank/DDBJ whole genome shotgun (WGS) entry which is preliminary data.</text>
</comment>
<protein>
    <submittedName>
        <fullName evidence="1">Uncharacterized protein</fullName>
    </submittedName>
</protein>
<organism evidence="1 2">
    <name type="scientific">Cerrena zonata</name>
    <dbReference type="NCBI Taxonomy" id="2478898"/>
    <lineage>
        <taxon>Eukaryota</taxon>
        <taxon>Fungi</taxon>
        <taxon>Dikarya</taxon>
        <taxon>Basidiomycota</taxon>
        <taxon>Agaricomycotina</taxon>
        <taxon>Agaricomycetes</taxon>
        <taxon>Polyporales</taxon>
        <taxon>Cerrenaceae</taxon>
        <taxon>Cerrena</taxon>
    </lineage>
</organism>